<dbReference type="AlphaFoldDB" id="A0A2S1R0D6"/>
<reference evidence="1 2" key="1">
    <citation type="submission" date="2018-04" db="EMBL/GenBank/DDBJ databases">
        <title>Genome sequencing of Flavobacterium sp. HYN0059.</title>
        <authorList>
            <person name="Yi H."/>
            <person name="Baek C."/>
        </authorList>
    </citation>
    <scope>NUCLEOTIDE SEQUENCE [LARGE SCALE GENOMIC DNA]</scope>
    <source>
        <strain evidence="1 2">HYN0059</strain>
    </source>
</reference>
<dbReference type="Proteomes" id="UP000244929">
    <property type="component" value="Chromosome"/>
</dbReference>
<proteinExistence type="predicted"/>
<sequence>MGTLHEVYQLKPRVLNSGSILKVSKEKANSFLEKYPASKNVYNEARGFSQDTFIINSTDGKIERFAMYTTERIIDCGEPGIYLSVQDGSKHGFINFEKFLEELTPYLDDALFYVIWDHIISRYEIKKGKFLFETKTNYADWGYDFEEYLFANYAYSGQLIADYYIEKCNEMMLHHLEIINDGDDLKERYYEEEEYENLLQRLHDYKKFISQEKLGELEEWLRLQLVG</sequence>
<dbReference type="EMBL" id="CP029186">
    <property type="protein sequence ID" value="AWH86019.1"/>
    <property type="molecule type" value="Genomic_DNA"/>
</dbReference>
<accession>A0A2S1R0D6</accession>
<gene>
    <name evidence="1" type="ORF">HYN59_13270</name>
</gene>
<name>A0A2S1R0D6_9FLAO</name>
<dbReference type="OrthoDB" id="1258525at2"/>
<protein>
    <submittedName>
        <fullName evidence="1">Uncharacterized protein</fullName>
    </submittedName>
</protein>
<dbReference type="KEGG" id="falb:HYN59_13270"/>
<evidence type="ECO:0000313" key="2">
    <source>
        <dbReference type="Proteomes" id="UP000244929"/>
    </source>
</evidence>
<organism evidence="1 2">
    <name type="scientific">Flavobacterium album</name>
    <dbReference type="NCBI Taxonomy" id="2175091"/>
    <lineage>
        <taxon>Bacteria</taxon>
        <taxon>Pseudomonadati</taxon>
        <taxon>Bacteroidota</taxon>
        <taxon>Flavobacteriia</taxon>
        <taxon>Flavobacteriales</taxon>
        <taxon>Flavobacteriaceae</taxon>
        <taxon>Flavobacterium</taxon>
    </lineage>
</organism>
<keyword evidence="2" id="KW-1185">Reference proteome</keyword>
<dbReference type="RefSeq" id="WP_108778721.1">
    <property type="nucleotide sequence ID" value="NZ_CP029186.1"/>
</dbReference>
<evidence type="ECO:0000313" key="1">
    <source>
        <dbReference type="EMBL" id="AWH86019.1"/>
    </source>
</evidence>